<dbReference type="GO" id="GO:0004497">
    <property type="term" value="F:monooxygenase activity"/>
    <property type="evidence" value="ECO:0007669"/>
    <property type="project" value="UniProtKB-KW"/>
</dbReference>
<accession>A0A0D7B4J8</accession>
<evidence type="ECO:0000313" key="9">
    <source>
        <dbReference type="EMBL" id="KIY64441.1"/>
    </source>
</evidence>
<comment type="similarity">
    <text evidence="2">Belongs to the paxM FAD-dependent monooxygenase family.</text>
</comment>
<keyword evidence="10" id="KW-1185">Reference proteome</keyword>
<evidence type="ECO:0000256" key="1">
    <source>
        <dbReference type="ARBA" id="ARBA00001974"/>
    </source>
</evidence>
<evidence type="ECO:0000256" key="6">
    <source>
        <dbReference type="ARBA" id="ARBA00023033"/>
    </source>
</evidence>
<dbReference type="Gene3D" id="3.50.50.60">
    <property type="entry name" value="FAD/NAD(P)-binding domain"/>
    <property type="match status" value="1"/>
</dbReference>
<proteinExistence type="inferred from homology"/>
<evidence type="ECO:0000256" key="5">
    <source>
        <dbReference type="ARBA" id="ARBA00023002"/>
    </source>
</evidence>
<feature type="compositionally biased region" description="Acidic residues" evidence="7">
    <location>
        <begin position="200"/>
        <end position="211"/>
    </location>
</feature>
<evidence type="ECO:0000259" key="8">
    <source>
        <dbReference type="Pfam" id="PF01494"/>
    </source>
</evidence>
<gene>
    <name evidence="9" type="ORF">CYLTODRAFT_425198</name>
</gene>
<comment type="cofactor">
    <cofactor evidence="1">
        <name>FAD</name>
        <dbReference type="ChEBI" id="CHEBI:57692"/>
    </cofactor>
</comment>
<dbReference type="OrthoDB" id="5428495at2759"/>
<evidence type="ECO:0000256" key="7">
    <source>
        <dbReference type="SAM" id="MobiDB-lite"/>
    </source>
</evidence>
<dbReference type="InterPro" id="IPR002938">
    <property type="entry name" value="FAD-bd"/>
</dbReference>
<keyword evidence="4" id="KW-0274">FAD</keyword>
<dbReference type="STRING" id="1314674.A0A0D7B4J8"/>
<dbReference type="InterPro" id="IPR036188">
    <property type="entry name" value="FAD/NAD-bd_sf"/>
</dbReference>
<dbReference type="InterPro" id="IPR050493">
    <property type="entry name" value="FAD-dep_Monooxygenase_BioMet"/>
</dbReference>
<feature type="domain" description="FAD-binding" evidence="8">
    <location>
        <begin position="19"/>
        <end position="186"/>
    </location>
</feature>
<keyword evidence="3" id="KW-0285">Flavoprotein</keyword>
<evidence type="ECO:0000256" key="3">
    <source>
        <dbReference type="ARBA" id="ARBA00022630"/>
    </source>
</evidence>
<dbReference type="PANTHER" id="PTHR13789">
    <property type="entry name" value="MONOOXYGENASE"/>
    <property type="match status" value="1"/>
</dbReference>
<dbReference type="SUPFAM" id="SSF51905">
    <property type="entry name" value="FAD/NAD(P)-binding domain"/>
    <property type="match status" value="1"/>
</dbReference>
<evidence type="ECO:0000256" key="2">
    <source>
        <dbReference type="ARBA" id="ARBA00007992"/>
    </source>
</evidence>
<dbReference type="EMBL" id="KN880635">
    <property type="protein sequence ID" value="KIY64441.1"/>
    <property type="molecule type" value="Genomic_DNA"/>
</dbReference>
<dbReference type="GO" id="GO:0071949">
    <property type="term" value="F:FAD binding"/>
    <property type="evidence" value="ECO:0007669"/>
    <property type="project" value="InterPro"/>
</dbReference>
<sequence>MPSENQTTGSPSPSTMHFVVVGASVAGLAAGMALGGWGHTVTIVETDSQDACENRPMIGAAGLLPNTTRLLLKFPGGKEYLEEHGTKMNELRFVDIDNNATKGRIVFDPEIIEDLGADYYLIPHHDLTAYLRAQCHRLGCTIRYDFAVKGIETSKQGPAVVEGVDEERIECDVIIGADGTTSVVRDFMVKQAEEPRPKDEDEDSDESDDDGSITGGYSAAHLPGQYSPECVGGVTMIPVEKLAADPDLRHLLDLKSLDAYTGAGYALMLGRHGPYYMIEMAALRPAKPDEKDVPWRQSVPAQSFFAPYVPKDNLVLQKLLALTEDAYVTIQPIVPMSSFVDYNARAVLVGTSAHCVPVHATHTASLPLEDCFTLGRLLEKIPALTTAAKEGGGDEAVRRANVALLFRGYDEIRAPRSLQLAESDMKALGLTSLVPGPMRDVFNKILKASLTMIPGEGVLDQDEVGGMWADWVSQANYDAQDAVDEWWHLYGKFAMHE</sequence>
<organism evidence="9 10">
    <name type="scientific">Cylindrobasidium torrendii FP15055 ss-10</name>
    <dbReference type="NCBI Taxonomy" id="1314674"/>
    <lineage>
        <taxon>Eukaryota</taxon>
        <taxon>Fungi</taxon>
        <taxon>Dikarya</taxon>
        <taxon>Basidiomycota</taxon>
        <taxon>Agaricomycotina</taxon>
        <taxon>Agaricomycetes</taxon>
        <taxon>Agaricomycetidae</taxon>
        <taxon>Agaricales</taxon>
        <taxon>Marasmiineae</taxon>
        <taxon>Physalacriaceae</taxon>
        <taxon>Cylindrobasidium</taxon>
    </lineage>
</organism>
<reference evidence="9 10" key="1">
    <citation type="journal article" date="2015" name="Fungal Genet. Biol.">
        <title>Evolution of novel wood decay mechanisms in Agaricales revealed by the genome sequences of Fistulina hepatica and Cylindrobasidium torrendii.</title>
        <authorList>
            <person name="Floudas D."/>
            <person name="Held B.W."/>
            <person name="Riley R."/>
            <person name="Nagy L.G."/>
            <person name="Koehler G."/>
            <person name="Ransdell A.S."/>
            <person name="Younus H."/>
            <person name="Chow J."/>
            <person name="Chiniquy J."/>
            <person name="Lipzen A."/>
            <person name="Tritt A."/>
            <person name="Sun H."/>
            <person name="Haridas S."/>
            <person name="LaButti K."/>
            <person name="Ohm R.A."/>
            <person name="Kues U."/>
            <person name="Blanchette R.A."/>
            <person name="Grigoriev I.V."/>
            <person name="Minto R.E."/>
            <person name="Hibbett D.S."/>
        </authorList>
    </citation>
    <scope>NUCLEOTIDE SEQUENCE [LARGE SCALE GENOMIC DNA]</scope>
    <source>
        <strain evidence="9 10">FP15055 ss-10</strain>
    </source>
</reference>
<dbReference type="PRINTS" id="PR00420">
    <property type="entry name" value="RNGMNOXGNASE"/>
</dbReference>
<dbReference type="PANTHER" id="PTHR13789:SF318">
    <property type="entry name" value="GERANYLGERANYL DIPHOSPHATE REDUCTASE"/>
    <property type="match status" value="1"/>
</dbReference>
<dbReference type="Proteomes" id="UP000054007">
    <property type="component" value="Unassembled WGS sequence"/>
</dbReference>
<protein>
    <submittedName>
        <fullName evidence="9">FAD/NAD(P)-binding domain-containing protein</fullName>
    </submittedName>
</protein>
<feature type="compositionally biased region" description="Basic and acidic residues" evidence="7">
    <location>
        <begin position="189"/>
        <end position="199"/>
    </location>
</feature>
<evidence type="ECO:0000256" key="4">
    <source>
        <dbReference type="ARBA" id="ARBA00022827"/>
    </source>
</evidence>
<keyword evidence="6" id="KW-0503">Monooxygenase</keyword>
<name>A0A0D7B4J8_9AGAR</name>
<dbReference type="Pfam" id="PF01494">
    <property type="entry name" value="FAD_binding_3"/>
    <property type="match status" value="1"/>
</dbReference>
<feature type="region of interest" description="Disordered" evidence="7">
    <location>
        <begin position="189"/>
        <end position="221"/>
    </location>
</feature>
<evidence type="ECO:0000313" key="10">
    <source>
        <dbReference type="Proteomes" id="UP000054007"/>
    </source>
</evidence>
<keyword evidence="5" id="KW-0560">Oxidoreductase</keyword>
<dbReference type="AlphaFoldDB" id="A0A0D7B4J8"/>